<evidence type="ECO:0000313" key="3">
    <source>
        <dbReference type="Proteomes" id="UP001174909"/>
    </source>
</evidence>
<sequence>MARITRLSLVNYRNFREVDIAPPAGVSVFHGGNAQGKTSLLEAAYTLAVGRSFRTERERQVLNFDAARDGGAAYITGTACVDGKSLTVVIGYQPTGARVRCEWR</sequence>
<gene>
    <name evidence="2" type="ORF">GBAR_LOCUS29266</name>
</gene>
<dbReference type="AlphaFoldDB" id="A0AA35XCD3"/>
<dbReference type="SUPFAM" id="SSF52540">
    <property type="entry name" value="P-loop containing nucleoside triphosphate hydrolases"/>
    <property type="match status" value="1"/>
</dbReference>
<organism evidence="2 3">
    <name type="scientific">Geodia barretti</name>
    <name type="common">Barrett's horny sponge</name>
    <dbReference type="NCBI Taxonomy" id="519541"/>
    <lineage>
        <taxon>Eukaryota</taxon>
        <taxon>Metazoa</taxon>
        <taxon>Porifera</taxon>
        <taxon>Demospongiae</taxon>
        <taxon>Heteroscleromorpha</taxon>
        <taxon>Tetractinellida</taxon>
        <taxon>Astrophorina</taxon>
        <taxon>Geodiidae</taxon>
        <taxon>Geodia</taxon>
    </lineage>
</organism>
<dbReference type="PANTHER" id="PTHR32182:SF0">
    <property type="entry name" value="DNA REPLICATION AND REPAIR PROTEIN RECF"/>
    <property type="match status" value="1"/>
</dbReference>
<evidence type="ECO:0000313" key="2">
    <source>
        <dbReference type="EMBL" id="CAI8053528.1"/>
    </source>
</evidence>
<dbReference type="Pfam" id="PF13476">
    <property type="entry name" value="AAA_23"/>
    <property type="match status" value="1"/>
</dbReference>
<dbReference type="InterPro" id="IPR027417">
    <property type="entry name" value="P-loop_NTPase"/>
</dbReference>
<proteinExistence type="predicted"/>
<keyword evidence="3" id="KW-1185">Reference proteome</keyword>
<dbReference type="GO" id="GO:0016887">
    <property type="term" value="F:ATP hydrolysis activity"/>
    <property type="evidence" value="ECO:0007669"/>
    <property type="project" value="InterPro"/>
</dbReference>
<name>A0AA35XCD3_GEOBA</name>
<feature type="domain" description="Rad50/SbcC-type AAA" evidence="1">
    <location>
        <begin position="6"/>
        <end position="43"/>
    </location>
</feature>
<evidence type="ECO:0000259" key="1">
    <source>
        <dbReference type="Pfam" id="PF13476"/>
    </source>
</evidence>
<dbReference type="PANTHER" id="PTHR32182">
    <property type="entry name" value="DNA REPLICATION AND REPAIR PROTEIN RECF"/>
    <property type="match status" value="1"/>
</dbReference>
<dbReference type="EMBL" id="CASHTH010004099">
    <property type="protein sequence ID" value="CAI8053528.1"/>
    <property type="molecule type" value="Genomic_DNA"/>
</dbReference>
<dbReference type="GO" id="GO:0006302">
    <property type="term" value="P:double-strand break repair"/>
    <property type="evidence" value="ECO:0007669"/>
    <property type="project" value="InterPro"/>
</dbReference>
<dbReference type="InterPro" id="IPR038729">
    <property type="entry name" value="Rad50/SbcC_AAA"/>
</dbReference>
<reference evidence="2" key="1">
    <citation type="submission" date="2023-03" db="EMBL/GenBank/DDBJ databases">
        <authorList>
            <person name="Steffen K."/>
            <person name="Cardenas P."/>
        </authorList>
    </citation>
    <scope>NUCLEOTIDE SEQUENCE</scope>
</reference>
<comment type="caution">
    <text evidence="2">The sequence shown here is derived from an EMBL/GenBank/DDBJ whole genome shotgun (WGS) entry which is preliminary data.</text>
</comment>
<dbReference type="GO" id="GO:0000731">
    <property type="term" value="P:DNA synthesis involved in DNA repair"/>
    <property type="evidence" value="ECO:0007669"/>
    <property type="project" value="TreeGrafter"/>
</dbReference>
<dbReference type="Proteomes" id="UP001174909">
    <property type="component" value="Unassembled WGS sequence"/>
</dbReference>
<accession>A0AA35XCD3</accession>
<protein>
    <submittedName>
        <fullName evidence="2">DNA replication and repair protein RecF</fullName>
    </submittedName>
</protein>
<dbReference type="Gene3D" id="3.40.50.300">
    <property type="entry name" value="P-loop containing nucleotide triphosphate hydrolases"/>
    <property type="match status" value="1"/>
</dbReference>